<dbReference type="Pfam" id="PF00205">
    <property type="entry name" value="TPP_enzyme_M"/>
    <property type="match status" value="1"/>
</dbReference>
<dbReference type="Gene3D" id="3.40.50.1220">
    <property type="entry name" value="TPP-binding domain"/>
    <property type="match status" value="1"/>
</dbReference>
<evidence type="ECO:0000256" key="4">
    <source>
        <dbReference type="ARBA" id="ARBA00013202"/>
    </source>
</evidence>
<evidence type="ECO:0000256" key="6">
    <source>
        <dbReference type="ARBA" id="ARBA00022723"/>
    </source>
</evidence>
<dbReference type="InterPro" id="IPR029061">
    <property type="entry name" value="THDP-binding"/>
</dbReference>
<dbReference type="CDD" id="cd07038">
    <property type="entry name" value="TPP_PYR_PDC_IPDC_like"/>
    <property type="match status" value="1"/>
</dbReference>
<dbReference type="InterPro" id="IPR047213">
    <property type="entry name" value="TPP_PYR_PDC_IPDC-like"/>
</dbReference>
<dbReference type="Gene3D" id="3.40.50.970">
    <property type="match status" value="2"/>
</dbReference>
<dbReference type="GO" id="GO:0030976">
    <property type="term" value="F:thiamine pyrophosphate binding"/>
    <property type="evidence" value="ECO:0007669"/>
    <property type="project" value="InterPro"/>
</dbReference>
<comment type="catalytic activity">
    <reaction evidence="1">
        <text>a 2-oxocarboxylate + H(+) = an aldehyde + CO2</text>
        <dbReference type="Rhea" id="RHEA:11628"/>
        <dbReference type="ChEBI" id="CHEBI:15378"/>
        <dbReference type="ChEBI" id="CHEBI:16526"/>
        <dbReference type="ChEBI" id="CHEBI:17478"/>
        <dbReference type="ChEBI" id="CHEBI:35179"/>
        <dbReference type="EC" id="4.1.1.1"/>
    </reaction>
</comment>
<dbReference type="InterPro" id="IPR012001">
    <property type="entry name" value="Thiamin_PyroP_enz_TPP-bd_dom"/>
</dbReference>
<feature type="domain" description="Thiamine pyrophosphate enzyme TPP-binding" evidence="14">
    <location>
        <begin position="409"/>
        <end position="539"/>
    </location>
</feature>
<comment type="similarity">
    <text evidence="3 12">Belongs to the TPP enzyme family.</text>
</comment>
<evidence type="ECO:0000256" key="5">
    <source>
        <dbReference type="ARBA" id="ARBA00014422"/>
    </source>
</evidence>
<comment type="cofactor">
    <cofactor evidence="2">
        <name>thiamine diphosphate</name>
        <dbReference type="ChEBI" id="CHEBI:58937"/>
    </cofactor>
</comment>
<feature type="binding site" evidence="11">
    <location>
        <position position="452"/>
    </location>
    <ligand>
        <name>Mg(2+)</name>
        <dbReference type="ChEBI" id="CHEBI:18420"/>
    </ligand>
</feature>
<evidence type="ECO:0000259" key="13">
    <source>
        <dbReference type="Pfam" id="PF00205"/>
    </source>
</evidence>
<dbReference type="EC" id="4.1.1.1" evidence="4"/>
<keyword evidence="10" id="KW-0456">Lyase</keyword>
<comment type="cofactor">
    <cofactor evidence="11">
        <name>Mg(2+)</name>
        <dbReference type="ChEBI" id="CHEBI:18420"/>
    </cofactor>
    <text evidence="11">Binds 1 Mg(2+) per subunit.</text>
</comment>
<keyword evidence="9 12" id="KW-0786">Thiamine pyrophosphate</keyword>
<evidence type="ECO:0000256" key="7">
    <source>
        <dbReference type="ARBA" id="ARBA00022793"/>
    </source>
</evidence>
<evidence type="ECO:0000256" key="10">
    <source>
        <dbReference type="ARBA" id="ARBA00023239"/>
    </source>
</evidence>
<dbReference type="GO" id="GO:0004737">
    <property type="term" value="F:pyruvate decarboxylase activity"/>
    <property type="evidence" value="ECO:0007669"/>
    <property type="project" value="UniProtKB-EC"/>
</dbReference>
<reference evidence="16 17" key="1">
    <citation type="journal article" date="2016" name="Nat. Commun.">
        <title>Ectomycorrhizal ecology is imprinted in the genome of the dominant symbiotic fungus Cenococcum geophilum.</title>
        <authorList>
            <consortium name="DOE Joint Genome Institute"/>
            <person name="Peter M."/>
            <person name="Kohler A."/>
            <person name="Ohm R.A."/>
            <person name="Kuo A."/>
            <person name="Krutzmann J."/>
            <person name="Morin E."/>
            <person name="Arend M."/>
            <person name="Barry K.W."/>
            <person name="Binder M."/>
            <person name="Choi C."/>
            <person name="Clum A."/>
            <person name="Copeland A."/>
            <person name="Grisel N."/>
            <person name="Haridas S."/>
            <person name="Kipfer T."/>
            <person name="LaButti K."/>
            <person name="Lindquist E."/>
            <person name="Lipzen A."/>
            <person name="Maire R."/>
            <person name="Meier B."/>
            <person name="Mihaltcheva S."/>
            <person name="Molinier V."/>
            <person name="Murat C."/>
            <person name="Poggeler S."/>
            <person name="Quandt C.A."/>
            <person name="Sperisen C."/>
            <person name="Tritt A."/>
            <person name="Tisserant E."/>
            <person name="Crous P.W."/>
            <person name="Henrissat B."/>
            <person name="Nehls U."/>
            <person name="Egli S."/>
            <person name="Spatafora J.W."/>
            <person name="Grigoriev I.V."/>
            <person name="Martin F.M."/>
        </authorList>
    </citation>
    <scope>NUCLEOTIDE SEQUENCE [LARGE SCALE GENOMIC DNA]</scope>
    <source>
        <strain evidence="16 17">CBS 459.81</strain>
    </source>
</reference>
<dbReference type="AlphaFoldDB" id="A0A8E2E914"/>
<evidence type="ECO:0000256" key="2">
    <source>
        <dbReference type="ARBA" id="ARBA00001964"/>
    </source>
</evidence>
<name>A0A8E2E914_9PEZI</name>
<dbReference type="PIRSF" id="PIRSF036565">
    <property type="entry name" value="Pyruvt_ip_decrb"/>
    <property type="match status" value="1"/>
</dbReference>
<dbReference type="GO" id="GO:0005829">
    <property type="term" value="C:cytosol"/>
    <property type="evidence" value="ECO:0007669"/>
    <property type="project" value="TreeGrafter"/>
</dbReference>
<dbReference type="InterPro" id="IPR012000">
    <property type="entry name" value="Thiamin_PyroP_enz_cen_dom"/>
</dbReference>
<evidence type="ECO:0000313" key="16">
    <source>
        <dbReference type="EMBL" id="OCK79671.1"/>
    </source>
</evidence>
<dbReference type="InterPro" id="IPR029035">
    <property type="entry name" value="DHS-like_NAD/FAD-binding_dom"/>
</dbReference>
<dbReference type="InterPro" id="IPR012110">
    <property type="entry name" value="PDC/IPDC-like"/>
</dbReference>
<dbReference type="Pfam" id="PF02775">
    <property type="entry name" value="TPP_enzyme_C"/>
    <property type="match status" value="1"/>
</dbReference>
<dbReference type="InterPro" id="IPR047214">
    <property type="entry name" value="TPP_PDC_IPDC"/>
</dbReference>
<dbReference type="FunFam" id="3.40.50.970:FF:000024">
    <property type="entry name" value="Pyruvate decarboxylase isozyme"/>
    <property type="match status" value="1"/>
</dbReference>
<evidence type="ECO:0000256" key="12">
    <source>
        <dbReference type="RuleBase" id="RU362132"/>
    </source>
</evidence>
<dbReference type="EMBL" id="KV744993">
    <property type="protein sequence ID" value="OCK79671.1"/>
    <property type="molecule type" value="Genomic_DNA"/>
</dbReference>
<feature type="domain" description="Thiamine pyrophosphate enzyme central" evidence="13">
    <location>
        <begin position="202"/>
        <end position="326"/>
    </location>
</feature>
<keyword evidence="16" id="KW-0670">Pyruvate</keyword>
<evidence type="ECO:0000313" key="17">
    <source>
        <dbReference type="Proteomes" id="UP000250266"/>
    </source>
</evidence>
<keyword evidence="7" id="KW-0210">Decarboxylase</keyword>
<dbReference type="GO" id="GO:0000287">
    <property type="term" value="F:magnesium ion binding"/>
    <property type="evidence" value="ECO:0007669"/>
    <property type="project" value="InterPro"/>
</dbReference>
<evidence type="ECO:0000256" key="8">
    <source>
        <dbReference type="ARBA" id="ARBA00022842"/>
    </source>
</evidence>
<feature type="domain" description="Thiamine pyrophosphate enzyme N-terminal TPP-binding" evidence="15">
    <location>
        <begin position="8"/>
        <end position="108"/>
    </location>
</feature>
<dbReference type="InterPro" id="IPR011766">
    <property type="entry name" value="TPP_enzyme_TPP-bd"/>
</dbReference>
<evidence type="ECO:0000256" key="1">
    <source>
        <dbReference type="ARBA" id="ARBA00001041"/>
    </source>
</evidence>
<evidence type="ECO:0000256" key="11">
    <source>
        <dbReference type="PIRSR" id="PIRSR036565-2"/>
    </source>
</evidence>
<evidence type="ECO:0000256" key="3">
    <source>
        <dbReference type="ARBA" id="ARBA00007812"/>
    </source>
</evidence>
<dbReference type="GO" id="GO:0000949">
    <property type="term" value="P:aromatic amino acid family catabolic process to alcohol via Ehrlich pathway"/>
    <property type="evidence" value="ECO:0007669"/>
    <property type="project" value="TreeGrafter"/>
</dbReference>
<protein>
    <recommendedName>
        <fullName evidence="5">Pyruvate decarboxylase</fullName>
        <ecNumber evidence="4">4.1.1.1</ecNumber>
    </recommendedName>
</protein>
<dbReference type="SUPFAM" id="SSF52518">
    <property type="entry name" value="Thiamin diphosphate-binding fold (THDP-binding)"/>
    <property type="match status" value="2"/>
</dbReference>
<gene>
    <name evidence="16" type="ORF">K432DRAFT_382862</name>
</gene>
<sequence length="578" mass="62938">MTRKVPLANYLFTRLRQLGVGAVHGVPGDYTLRALDYLQPAGLRWIGSCNELNAGYAADGYARVKGISALFTTYGVGELSAINAVMGSYAEFSPVVHIVGTAPRNAYTSRAMVHHSLGDGNLRIFADMYAKVTAAQANLIDVKTAPETIDQTLEQCMVQSRPVYIELPSDMVAAQVPEVRLSVPLNVSPPKNTDEAEDHVVSAVLSRIYASKKPYILVDGLVAPDGIVDEVSEFARITGFPTFALTFGGGIIRGDLENFHGVHAGKFGTLDFTSYTDTADLALLFGPLLSDTNTLGWSTVPKKEITISLRRTAIELGPSSHNLHIKSFMQKLITRLDSSRLSARKPTPSLSSPRDLIKNLPEIDPSAAIDQDTFYLRISSFFRAGDIVICANGTPLVGGRDFVLPVGARLINSSIFLSVGHMLPAAQGIALVQCELAESGHTPGRTIFFEGDGSFQASAQELSTIIRYRLDVTIFIINNEGYAYERHIHGMDEEYNDVAPWRYLEAPSFFGAPTNGSYKIELHDVKTWGELDKVIKNAGFQDGKGLKMVNVRMGRDDVSTNFKAALQLAGRQLMADAK</sequence>
<feature type="binding site" evidence="11">
    <location>
        <position position="479"/>
    </location>
    <ligand>
        <name>Mg(2+)</name>
        <dbReference type="ChEBI" id="CHEBI:18420"/>
    </ligand>
</feature>
<dbReference type="PANTHER" id="PTHR43452">
    <property type="entry name" value="PYRUVATE DECARBOXYLASE"/>
    <property type="match status" value="1"/>
</dbReference>
<keyword evidence="17" id="KW-1185">Reference proteome</keyword>
<dbReference type="SUPFAM" id="SSF52467">
    <property type="entry name" value="DHS-like NAD/FAD-binding domain"/>
    <property type="match status" value="1"/>
</dbReference>
<dbReference type="Pfam" id="PF02776">
    <property type="entry name" value="TPP_enzyme_N"/>
    <property type="match status" value="1"/>
</dbReference>
<dbReference type="OrthoDB" id="3970464at2759"/>
<keyword evidence="6 11" id="KW-0479">Metal-binding</keyword>
<dbReference type="PANTHER" id="PTHR43452:SF11">
    <property type="entry name" value="PYRUVATE DECARBOXYLASE"/>
    <property type="match status" value="1"/>
</dbReference>
<organism evidence="16 17">
    <name type="scientific">Lepidopterella palustris CBS 459.81</name>
    <dbReference type="NCBI Taxonomy" id="1314670"/>
    <lineage>
        <taxon>Eukaryota</taxon>
        <taxon>Fungi</taxon>
        <taxon>Dikarya</taxon>
        <taxon>Ascomycota</taxon>
        <taxon>Pezizomycotina</taxon>
        <taxon>Dothideomycetes</taxon>
        <taxon>Pleosporomycetidae</taxon>
        <taxon>Mytilinidiales</taxon>
        <taxon>Argynnaceae</taxon>
        <taxon>Lepidopterella</taxon>
    </lineage>
</organism>
<dbReference type="Proteomes" id="UP000250266">
    <property type="component" value="Unassembled WGS sequence"/>
</dbReference>
<evidence type="ECO:0000256" key="9">
    <source>
        <dbReference type="ARBA" id="ARBA00023052"/>
    </source>
</evidence>
<evidence type="ECO:0000259" key="14">
    <source>
        <dbReference type="Pfam" id="PF02775"/>
    </source>
</evidence>
<feature type="binding site" evidence="11">
    <location>
        <position position="481"/>
    </location>
    <ligand>
        <name>Mg(2+)</name>
        <dbReference type="ChEBI" id="CHEBI:18420"/>
    </ligand>
</feature>
<evidence type="ECO:0000259" key="15">
    <source>
        <dbReference type="Pfam" id="PF02776"/>
    </source>
</evidence>
<dbReference type="GO" id="GO:0005634">
    <property type="term" value="C:nucleus"/>
    <property type="evidence" value="ECO:0007669"/>
    <property type="project" value="TreeGrafter"/>
</dbReference>
<keyword evidence="8 11" id="KW-0460">Magnesium</keyword>
<accession>A0A8E2E914</accession>
<dbReference type="FunFam" id="3.40.50.970:FF:000019">
    <property type="entry name" value="Pyruvate decarboxylase isozyme"/>
    <property type="match status" value="1"/>
</dbReference>
<dbReference type="CDD" id="cd02005">
    <property type="entry name" value="TPP_PDC_IPDC"/>
    <property type="match status" value="1"/>
</dbReference>
<proteinExistence type="inferred from homology"/>